<keyword evidence="5" id="KW-0630">Potassium</keyword>
<evidence type="ECO:0000313" key="13">
    <source>
        <dbReference type="EMBL" id="KAK0514163.1"/>
    </source>
</evidence>
<feature type="transmembrane region" description="Helical" evidence="10">
    <location>
        <begin position="351"/>
        <end position="372"/>
    </location>
</feature>
<keyword evidence="2" id="KW-0813">Transport</keyword>
<dbReference type="PANTHER" id="PTHR30540:SF83">
    <property type="entry name" value="K+ POTASSIUM TRANSPORTER"/>
    <property type="match status" value="1"/>
</dbReference>
<keyword evidence="4 10" id="KW-0812">Transmembrane</keyword>
<protein>
    <recommendedName>
        <fullName evidence="15">Potassium transporter</fullName>
    </recommendedName>
</protein>
<evidence type="ECO:0000256" key="5">
    <source>
        <dbReference type="ARBA" id="ARBA00022958"/>
    </source>
</evidence>
<evidence type="ECO:0000256" key="10">
    <source>
        <dbReference type="SAM" id="Phobius"/>
    </source>
</evidence>
<comment type="caution">
    <text evidence="13">The sequence shown here is derived from an EMBL/GenBank/DDBJ whole genome shotgun (WGS) entry which is preliminary data.</text>
</comment>
<dbReference type="Pfam" id="PF22776">
    <property type="entry name" value="K_trans_C"/>
    <property type="match status" value="1"/>
</dbReference>
<dbReference type="InterPro" id="IPR053951">
    <property type="entry name" value="K_trans_N"/>
</dbReference>
<evidence type="ECO:0000259" key="12">
    <source>
        <dbReference type="Pfam" id="PF22776"/>
    </source>
</evidence>
<feature type="transmembrane region" description="Helical" evidence="10">
    <location>
        <begin position="392"/>
        <end position="422"/>
    </location>
</feature>
<keyword evidence="6 10" id="KW-1133">Transmembrane helix</keyword>
<evidence type="ECO:0000313" key="14">
    <source>
        <dbReference type="Proteomes" id="UP001166286"/>
    </source>
</evidence>
<evidence type="ECO:0000256" key="2">
    <source>
        <dbReference type="ARBA" id="ARBA00022448"/>
    </source>
</evidence>
<evidence type="ECO:0008006" key="15">
    <source>
        <dbReference type="Google" id="ProtNLM"/>
    </source>
</evidence>
<feature type="transmembrane region" description="Helical" evidence="10">
    <location>
        <begin position="80"/>
        <end position="105"/>
    </location>
</feature>
<gene>
    <name evidence="13" type="ORF">JMJ35_003885</name>
</gene>
<comment type="subcellular location">
    <subcellularLocation>
        <location evidence="1">Membrane</location>
        <topology evidence="1">Multi-pass membrane protein</topology>
    </subcellularLocation>
</comment>
<dbReference type="InterPro" id="IPR003855">
    <property type="entry name" value="K+_transporter"/>
</dbReference>
<dbReference type="AlphaFoldDB" id="A0AA39R6E1"/>
<evidence type="ECO:0000256" key="7">
    <source>
        <dbReference type="ARBA" id="ARBA00023065"/>
    </source>
</evidence>
<accession>A0AA39R6E1</accession>
<feature type="transmembrane region" description="Helical" evidence="10">
    <location>
        <begin position="500"/>
        <end position="522"/>
    </location>
</feature>
<dbReference type="Proteomes" id="UP001166286">
    <property type="component" value="Unassembled WGS sequence"/>
</dbReference>
<feature type="transmembrane region" description="Helical" evidence="10">
    <location>
        <begin position="243"/>
        <end position="262"/>
    </location>
</feature>
<dbReference type="InterPro" id="IPR053952">
    <property type="entry name" value="K_trans_C"/>
</dbReference>
<name>A0AA39R6E1_9LECA</name>
<feature type="transmembrane region" description="Helical" evidence="10">
    <location>
        <begin position="472"/>
        <end position="493"/>
    </location>
</feature>
<keyword evidence="3" id="KW-0633">Potassium transport</keyword>
<feature type="compositionally biased region" description="Low complexity" evidence="9">
    <location>
        <begin position="717"/>
        <end position="735"/>
    </location>
</feature>
<evidence type="ECO:0000256" key="6">
    <source>
        <dbReference type="ARBA" id="ARBA00022989"/>
    </source>
</evidence>
<keyword evidence="7" id="KW-0406">Ion transport</keyword>
<feature type="region of interest" description="Disordered" evidence="9">
    <location>
        <begin position="707"/>
        <end position="738"/>
    </location>
</feature>
<dbReference type="NCBIfam" id="TIGR00794">
    <property type="entry name" value="kup"/>
    <property type="match status" value="1"/>
</dbReference>
<evidence type="ECO:0000256" key="8">
    <source>
        <dbReference type="ARBA" id="ARBA00023136"/>
    </source>
</evidence>
<feature type="transmembrane region" description="Helical" evidence="10">
    <location>
        <begin position="528"/>
        <end position="546"/>
    </location>
</feature>
<feature type="domain" description="K+ potassium transporter C-terminal" evidence="12">
    <location>
        <begin position="600"/>
        <end position="818"/>
    </location>
</feature>
<dbReference type="EMBL" id="JAFEKC020000006">
    <property type="protein sequence ID" value="KAK0514163.1"/>
    <property type="molecule type" value="Genomic_DNA"/>
</dbReference>
<organism evidence="13 14">
    <name type="scientific">Cladonia borealis</name>
    <dbReference type="NCBI Taxonomy" id="184061"/>
    <lineage>
        <taxon>Eukaryota</taxon>
        <taxon>Fungi</taxon>
        <taxon>Dikarya</taxon>
        <taxon>Ascomycota</taxon>
        <taxon>Pezizomycotina</taxon>
        <taxon>Lecanoromycetes</taxon>
        <taxon>OSLEUM clade</taxon>
        <taxon>Lecanoromycetidae</taxon>
        <taxon>Lecanorales</taxon>
        <taxon>Lecanorineae</taxon>
        <taxon>Cladoniaceae</taxon>
        <taxon>Cladonia</taxon>
    </lineage>
</organism>
<evidence type="ECO:0000256" key="3">
    <source>
        <dbReference type="ARBA" id="ARBA00022538"/>
    </source>
</evidence>
<reference evidence="13" key="1">
    <citation type="submission" date="2023-03" db="EMBL/GenBank/DDBJ databases">
        <title>Complete genome of Cladonia borealis.</title>
        <authorList>
            <person name="Park H."/>
        </authorList>
    </citation>
    <scope>NUCLEOTIDE SEQUENCE</scope>
    <source>
        <strain evidence="13">ANT050790</strain>
    </source>
</reference>
<evidence type="ECO:0000256" key="4">
    <source>
        <dbReference type="ARBA" id="ARBA00022692"/>
    </source>
</evidence>
<keyword evidence="14" id="KW-1185">Reference proteome</keyword>
<feature type="compositionally biased region" description="Basic and acidic residues" evidence="9">
    <location>
        <begin position="11"/>
        <end position="22"/>
    </location>
</feature>
<dbReference type="GO" id="GO:0016020">
    <property type="term" value="C:membrane"/>
    <property type="evidence" value="ECO:0007669"/>
    <property type="project" value="UniProtKB-SubCell"/>
</dbReference>
<evidence type="ECO:0000259" key="11">
    <source>
        <dbReference type="Pfam" id="PF02705"/>
    </source>
</evidence>
<evidence type="ECO:0000256" key="1">
    <source>
        <dbReference type="ARBA" id="ARBA00004141"/>
    </source>
</evidence>
<feature type="transmembrane region" description="Helical" evidence="10">
    <location>
        <begin position="324"/>
        <end position="344"/>
    </location>
</feature>
<dbReference type="GO" id="GO:0015079">
    <property type="term" value="F:potassium ion transmembrane transporter activity"/>
    <property type="evidence" value="ECO:0007669"/>
    <property type="project" value="InterPro"/>
</dbReference>
<sequence length="819" mass="90467">MNLLPPMSPDTGKDLRAPEEAITRNRVQIADEALGRTPSDAYAHRRSNSLKHYNVSERELKEDEKDERDIKKRQNFHGRYLLWLAYQSIGVIYGDIGTSPLYVYSSTFTSEPSHQDLIGALSLIIWTLTLIVTVKYILIVLRADDEGEGGTFAVYSLLSRYANIASRDPREERSIRMERVRTSELKTGSKAARNIMERSRAMKFLLKLIGVLGVSLIMSDGVLTPAQSVLGAIQGLEVVVPNITSSTIIGASCGILICLFLIQPLGTSKIGSSFAPIVIIWLVFNLAFGIYNLAHFDHSVLKAFSPSYAIDFFVRNKTDGWKSLGGILLAFTGVEALFADLGAFTRRAIQMSWLCIAYPCLLLAYIGQAAYISSNKGSYSNPFFNSVPPGMFYPSLVIAILAAIVASQTMITATFQLLSQIIKLSYFPQIKVKHTSKIFHNQIYIPWANWLLMIGTVCVTAAYSNTTRLGEAYGVCVILVTFITTCMVSLVALVIWRLPILLVMAGFLFFGTLDGLYLTSALTKVPNGAWFTLGLALILSSIFILWRYGKENQWRAEAEDRVPPSHLLTERPVEQEKEASTPILRLTPALGGGPVSRVRGLGIFFDKTGSPNGTPVVFIHFLQKFQAAPAVTVFFHSRPLSCPTVAPEDRFSVSRCFPLAGPGMALQHMYRVTVRHGYRDNILGSDLGPTIYENLRNFIMREGVETGGLARDESSDESASSSLSPTSHTAATLTPEDPRVQQAVTRESLAHLEAAYHDLVVNIVGKEQMRIADPTSPAAWPRRIALAMFLWLRSNTGSKVANMNLDIEKLVEIGFVKVI</sequence>
<proteinExistence type="predicted"/>
<keyword evidence="8 10" id="KW-0472">Membrane</keyword>
<feature type="transmembrane region" description="Helical" evidence="10">
    <location>
        <begin position="443"/>
        <end position="466"/>
    </location>
</feature>
<feature type="transmembrane region" description="Helical" evidence="10">
    <location>
        <begin position="274"/>
        <end position="294"/>
    </location>
</feature>
<dbReference type="PANTHER" id="PTHR30540">
    <property type="entry name" value="OSMOTIC STRESS POTASSIUM TRANSPORTER"/>
    <property type="match status" value="1"/>
</dbReference>
<feature type="region of interest" description="Disordered" evidence="9">
    <location>
        <begin position="1"/>
        <end position="22"/>
    </location>
</feature>
<dbReference type="Pfam" id="PF02705">
    <property type="entry name" value="K_trans"/>
    <property type="match status" value="1"/>
</dbReference>
<feature type="domain" description="K+ potassium transporter integral membrane" evidence="11">
    <location>
        <begin position="84"/>
        <end position="568"/>
    </location>
</feature>
<feature type="transmembrane region" description="Helical" evidence="10">
    <location>
        <begin position="204"/>
        <end position="223"/>
    </location>
</feature>
<feature type="transmembrane region" description="Helical" evidence="10">
    <location>
        <begin position="117"/>
        <end position="138"/>
    </location>
</feature>
<evidence type="ECO:0000256" key="9">
    <source>
        <dbReference type="SAM" id="MobiDB-lite"/>
    </source>
</evidence>